<reference evidence="1 2" key="1">
    <citation type="submission" date="2024-02" db="EMBL/GenBank/DDBJ databases">
        <title>De novo assembly and annotation of 12 fungi associated with fruit tree decline syndrome in Ontario, Canada.</title>
        <authorList>
            <person name="Sulman M."/>
            <person name="Ellouze W."/>
            <person name="Ilyukhin E."/>
        </authorList>
    </citation>
    <scope>NUCLEOTIDE SEQUENCE [LARGE SCALE GENOMIC DNA]</scope>
    <source>
        <strain evidence="1 2">M11/M66-122</strain>
    </source>
</reference>
<dbReference type="Proteomes" id="UP001320420">
    <property type="component" value="Unassembled WGS sequence"/>
</dbReference>
<proteinExistence type="predicted"/>
<accession>A0AAN9YR66</accession>
<dbReference type="EMBL" id="JAKJXP020000010">
    <property type="protein sequence ID" value="KAK7755928.1"/>
    <property type="molecule type" value="Genomic_DNA"/>
</dbReference>
<dbReference type="AlphaFoldDB" id="A0AAN9YR66"/>
<protein>
    <submittedName>
        <fullName evidence="1">Uncharacterized protein</fullName>
    </submittedName>
</protein>
<evidence type="ECO:0000313" key="2">
    <source>
        <dbReference type="Proteomes" id="UP001320420"/>
    </source>
</evidence>
<comment type="caution">
    <text evidence="1">The sequence shown here is derived from an EMBL/GenBank/DDBJ whole genome shotgun (WGS) entry which is preliminary data.</text>
</comment>
<sequence>MHRVNTEKKKYFKIEKSHAVPAGGAAWSADSVKKRRLEDEEAARALRRMSLDRRRVSRARVLGHCLTGGFLDRELFGGGSSSSSAGLRKGPGDLREAAFAAALEPRGKLPLKDARWTSHANVNHLYVDGQDRNTDMCVAFASKFSF</sequence>
<gene>
    <name evidence="1" type="ORF">SLS62_002215</name>
</gene>
<organism evidence="1 2">
    <name type="scientific">Diatrype stigma</name>
    <dbReference type="NCBI Taxonomy" id="117547"/>
    <lineage>
        <taxon>Eukaryota</taxon>
        <taxon>Fungi</taxon>
        <taxon>Dikarya</taxon>
        <taxon>Ascomycota</taxon>
        <taxon>Pezizomycotina</taxon>
        <taxon>Sordariomycetes</taxon>
        <taxon>Xylariomycetidae</taxon>
        <taxon>Xylariales</taxon>
        <taxon>Diatrypaceae</taxon>
        <taxon>Diatrype</taxon>
    </lineage>
</organism>
<name>A0AAN9YR66_9PEZI</name>
<keyword evidence="2" id="KW-1185">Reference proteome</keyword>
<evidence type="ECO:0000313" key="1">
    <source>
        <dbReference type="EMBL" id="KAK7755928.1"/>
    </source>
</evidence>